<keyword evidence="2" id="KW-1133">Transmembrane helix</keyword>
<reference evidence="4" key="1">
    <citation type="submission" date="2022-11" db="UniProtKB">
        <authorList>
            <consortium name="EnsemblMetazoa"/>
        </authorList>
    </citation>
    <scope>IDENTIFICATION</scope>
</reference>
<dbReference type="GO" id="GO:0008028">
    <property type="term" value="F:monocarboxylic acid transmembrane transporter activity"/>
    <property type="evidence" value="ECO:0007669"/>
    <property type="project" value="TreeGrafter"/>
</dbReference>
<evidence type="ECO:0000313" key="5">
    <source>
        <dbReference type="Proteomes" id="UP000887568"/>
    </source>
</evidence>
<dbReference type="OMA" id="MIFTINM"/>
<organism evidence="4 5">
    <name type="scientific">Patiria miniata</name>
    <name type="common">Bat star</name>
    <name type="synonym">Asterina miniata</name>
    <dbReference type="NCBI Taxonomy" id="46514"/>
    <lineage>
        <taxon>Eukaryota</taxon>
        <taxon>Metazoa</taxon>
        <taxon>Echinodermata</taxon>
        <taxon>Eleutherozoa</taxon>
        <taxon>Asterozoa</taxon>
        <taxon>Asteroidea</taxon>
        <taxon>Valvatacea</taxon>
        <taxon>Valvatida</taxon>
        <taxon>Asterinidae</taxon>
        <taxon>Patiria</taxon>
    </lineage>
</organism>
<evidence type="ECO:0000256" key="2">
    <source>
        <dbReference type="SAM" id="Phobius"/>
    </source>
</evidence>
<feature type="domain" description="Major facilitator superfamily (MFS) profile" evidence="3">
    <location>
        <begin position="16"/>
        <end position="415"/>
    </location>
</feature>
<dbReference type="GO" id="GO:0016020">
    <property type="term" value="C:membrane"/>
    <property type="evidence" value="ECO:0007669"/>
    <property type="project" value="UniProtKB-SubCell"/>
</dbReference>
<feature type="transmembrane region" description="Helical" evidence="2">
    <location>
        <begin position="370"/>
        <end position="390"/>
    </location>
</feature>
<dbReference type="PROSITE" id="PS50850">
    <property type="entry name" value="MFS"/>
    <property type="match status" value="1"/>
</dbReference>
<evidence type="ECO:0000256" key="1">
    <source>
        <dbReference type="ARBA" id="ARBA00004141"/>
    </source>
</evidence>
<dbReference type="InterPro" id="IPR050327">
    <property type="entry name" value="Proton-linked_MCT"/>
</dbReference>
<dbReference type="SUPFAM" id="SSF103473">
    <property type="entry name" value="MFS general substrate transporter"/>
    <property type="match status" value="1"/>
</dbReference>
<feature type="transmembrane region" description="Helical" evidence="2">
    <location>
        <begin position="137"/>
        <end position="156"/>
    </location>
</feature>
<dbReference type="EnsemblMetazoa" id="XM_038199948.1">
    <property type="protein sequence ID" value="XP_038055876.1"/>
    <property type="gene ID" value="LOC119727872"/>
</dbReference>
<feature type="transmembrane region" description="Helical" evidence="2">
    <location>
        <begin position="236"/>
        <end position="256"/>
    </location>
</feature>
<name>A0A913ZXU7_PATMI</name>
<proteinExistence type="predicted"/>
<dbReference type="InterPro" id="IPR020846">
    <property type="entry name" value="MFS_dom"/>
</dbReference>
<feature type="transmembrane region" description="Helical" evidence="2">
    <location>
        <begin position="168"/>
        <end position="189"/>
    </location>
</feature>
<keyword evidence="2" id="KW-0472">Membrane</keyword>
<dbReference type="InterPro" id="IPR036259">
    <property type="entry name" value="MFS_trans_sf"/>
</dbReference>
<feature type="transmembrane region" description="Helical" evidence="2">
    <location>
        <begin position="12"/>
        <end position="38"/>
    </location>
</feature>
<feature type="transmembrane region" description="Helical" evidence="2">
    <location>
        <begin position="276"/>
        <end position="296"/>
    </location>
</feature>
<sequence length="415" mass="44989">MPDDSQREFDSMGCSLVLLSFSVNLLYGCVLKSLGVLLPTLTDQFTTDTWIIGIVTSLISFASDITGLFTAPLENLFGSRRVVVVSTLMMCLGLLVVPFATNILQIAALLVLLVGTSIGILNVLSKALLAKHFRRHLTVACGMGNIGQAVALLVFAPMMQLFLDTYGWRGATLLMAGVCFHAVPFAVLVRDADHKPNYQPLTGRNEHHEADSPGKKCPLSAGASCLRLCKATNLGILLEFNFVIMYMCRFGLNIAYNSWMVYFVPHLVAKGCSPQVAAALCSPAAVGYFIGTVIWAPFIDRGLVKCTSGIIVSSLALSVSYVVDPWVNDVIGMAAITFLLGLSLSALYTLTDVLTKELFEMERLTSAFGWIRAFGFLPRILAGFFPGWIYDTRGSYDVAFVVFGFSPVVSLLPMG</sequence>
<dbReference type="RefSeq" id="XP_038055876.1">
    <property type="nucleotide sequence ID" value="XM_038199948.1"/>
</dbReference>
<feature type="transmembrane region" description="Helical" evidence="2">
    <location>
        <begin position="329"/>
        <end position="350"/>
    </location>
</feature>
<dbReference type="Gene3D" id="1.20.1250.20">
    <property type="entry name" value="MFS general substrate transporter like domains"/>
    <property type="match status" value="1"/>
</dbReference>
<dbReference type="PANTHER" id="PTHR11360">
    <property type="entry name" value="MONOCARBOXYLATE TRANSPORTER"/>
    <property type="match status" value="1"/>
</dbReference>
<evidence type="ECO:0000313" key="4">
    <source>
        <dbReference type="EnsemblMetazoa" id="XP_038055876.1"/>
    </source>
</evidence>
<accession>A0A913ZXU7</accession>
<keyword evidence="5" id="KW-1185">Reference proteome</keyword>
<dbReference type="InterPro" id="IPR011701">
    <property type="entry name" value="MFS"/>
</dbReference>
<dbReference type="PANTHER" id="PTHR11360:SF303">
    <property type="entry name" value="MAJOR FACILITATOR SUPERFAMILY (MFS) PROFILE DOMAIN-CONTAINING PROTEIN"/>
    <property type="match status" value="1"/>
</dbReference>
<evidence type="ECO:0000259" key="3">
    <source>
        <dbReference type="PROSITE" id="PS50850"/>
    </source>
</evidence>
<feature type="transmembrane region" description="Helical" evidence="2">
    <location>
        <begin position="106"/>
        <end position="125"/>
    </location>
</feature>
<comment type="subcellular location">
    <subcellularLocation>
        <location evidence="1">Membrane</location>
        <topology evidence="1">Multi-pass membrane protein</topology>
    </subcellularLocation>
</comment>
<dbReference type="Proteomes" id="UP000887568">
    <property type="component" value="Unplaced"/>
</dbReference>
<dbReference type="Pfam" id="PF07690">
    <property type="entry name" value="MFS_1"/>
    <property type="match status" value="1"/>
</dbReference>
<dbReference type="AlphaFoldDB" id="A0A913ZXU7"/>
<feature type="transmembrane region" description="Helical" evidence="2">
    <location>
        <begin position="50"/>
        <end position="70"/>
    </location>
</feature>
<feature type="transmembrane region" description="Helical" evidence="2">
    <location>
        <begin position="303"/>
        <end position="323"/>
    </location>
</feature>
<dbReference type="OrthoDB" id="5667at2759"/>
<dbReference type="PROSITE" id="PS51257">
    <property type="entry name" value="PROKAR_LIPOPROTEIN"/>
    <property type="match status" value="1"/>
</dbReference>
<protein>
    <recommendedName>
        <fullName evidence="3">Major facilitator superfamily (MFS) profile domain-containing protein</fullName>
    </recommendedName>
</protein>
<keyword evidence="2" id="KW-0812">Transmembrane</keyword>
<dbReference type="GeneID" id="119727872"/>
<feature type="transmembrane region" description="Helical" evidence="2">
    <location>
        <begin position="82"/>
        <end position="100"/>
    </location>
</feature>